<dbReference type="Proteomes" id="UP000051639">
    <property type="component" value="Unassembled WGS sequence"/>
</dbReference>
<sequence length="61" mass="6957">MILRLGMAFLNEMLSITLSVKKLNTNEKMGLILFNKDLIADKQMMMIIFFLLESGFVCGLI</sequence>
<protein>
    <submittedName>
        <fullName evidence="1">Uncharacterized protein</fullName>
    </submittedName>
</protein>
<accession>A0A0R2GU90</accession>
<dbReference type="AlphaFoldDB" id="A0A0R2GU90"/>
<comment type="caution">
    <text evidence="1">The sequence shown here is derived from an EMBL/GenBank/DDBJ whole genome shotgun (WGS) entry which is preliminary data.</text>
</comment>
<dbReference type="PATRIC" id="fig|148604.4.peg.844"/>
<evidence type="ECO:0000313" key="2">
    <source>
        <dbReference type="Proteomes" id="UP000051639"/>
    </source>
</evidence>
<dbReference type="EMBL" id="JQBA01000022">
    <property type="protein sequence ID" value="KRN44120.1"/>
    <property type="molecule type" value="Genomic_DNA"/>
</dbReference>
<evidence type="ECO:0000313" key="1">
    <source>
        <dbReference type="EMBL" id="KRN44120.1"/>
    </source>
</evidence>
<proteinExistence type="predicted"/>
<gene>
    <name evidence="1" type="ORF">IV41_GL000818</name>
</gene>
<organism evidence="1 2">
    <name type="scientific">Limosilactobacillus ingluviei</name>
    <dbReference type="NCBI Taxonomy" id="148604"/>
    <lineage>
        <taxon>Bacteria</taxon>
        <taxon>Bacillati</taxon>
        <taxon>Bacillota</taxon>
        <taxon>Bacilli</taxon>
        <taxon>Lactobacillales</taxon>
        <taxon>Lactobacillaceae</taxon>
        <taxon>Limosilactobacillus</taxon>
    </lineage>
</organism>
<name>A0A0R2GU90_9LACO</name>
<reference evidence="1 2" key="1">
    <citation type="journal article" date="2015" name="Genome Announc.">
        <title>Expanding the biotechnology potential of lactobacilli through comparative genomics of 213 strains and associated genera.</title>
        <authorList>
            <person name="Sun Z."/>
            <person name="Harris H.M."/>
            <person name="McCann A."/>
            <person name="Guo C."/>
            <person name="Argimon S."/>
            <person name="Zhang W."/>
            <person name="Yang X."/>
            <person name="Jeffery I.B."/>
            <person name="Cooney J.C."/>
            <person name="Kagawa T.F."/>
            <person name="Liu W."/>
            <person name="Song Y."/>
            <person name="Salvetti E."/>
            <person name="Wrobel A."/>
            <person name="Rasinkangas P."/>
            <person name="Parkhill J."/>
            <person name="Rea M.C."/>
            <person name="O'Sullivan O."/>
            <person name="Ritari J."/>
            <person name="Douillard F.P."/>
            <person name="Paul Ross R."/>
            <person name="Yang R."/>
            <person name="Briner A.E."/>
            <person name="Felis G.E."/>
            <person name="de Vos W.M."/>
            <person name="Barrangou R."/>
            <person name="Klaenhammer T.R."/>
            <person name="Caufield P.W."/>
            <person name="Cui Y."/>
            <person name="Zhang H."/>
            <person name="O'Toole P.W."/>
        </authorList>
    </citation>
    <scope>NUCLEOTIDE SEQUENCE [LARGE SCALE GENOMIC DNA]</scope>
    <source>
        <strain evidence="1 2">DSM 14792</strain>
    </source>
</reference>
<keyword evidence="2" id="KW-1185">Reference proteome</keyword>